<accession>A0A851GIH5</accession>
<organism evidence="2 3">
    <name type="scientific">Oceaniferula marina</name>
    <dbReference type="NCBI Taxonomy" id="2748318"/>
    <lineage>
        <taxon>Bacteria</taxon>
        <taxon>Pseudomonadati</taxon>
        <taxon>Verrucomicrobiota</taxon>
        <taxon>Verrucomicrobiia</taxon>
        <taxon>Verrucomicrobiales</taxon>
        <taxon>Verrucomicrobiaceae</taxon>
        <taxon>Oceaniferula</taxon>
    </lineage>
</organism>
<name>A0A851GIH5_9BACT</name>
<dbReference type="EMBL" id="JACBAZ010000010">
    <property type="protein sequence ID" value="NWK57313.1"/>
    <property type="molecule type" value="Genomic_DNA"/>
</dbReference>
<evidence type="ECO:0000313" key="2">
    <source>
        <dbReference type="EMBL" id="NWK57313.1"/>
    </source>
</evidence>
<reference evidence="2 3" key="1">
    <citation type="submission" date="2020-07" db="EMBL/GenBank/DDBJ databases">
        <title>Roseicoccus Jingziensis gen. nov., sp. nov., isolated from coastal seawater.</title>
        <authorList>
            <person name="Feng X."/>
        </authorList>
    </citation>
    <scope>NUCLEOTIDE SEQUENCE [LARGE SCALE GENOMIC DNA]</scope>
    <source>
        <strain evidence="2 3">N1E253</strain>
    </source>
</reference>
<evidence type="ECO:0000256" key="1">
    <source>
        <dbReference type="SAM" id="MobiDB-lite"/>
    </source>
</evidence>
<dbReference type="RefSeq" id="WP_178934149.1">
    <property type="nucleotide sequence ID" value="NZ_JACBAZ010000010.1"/>
</dbReference>
<dbReference type="Proteomes" id="UP000557872">
    <property type="component" value="Unassembled WGS sequence"/>
</dbReference>
<proteinExistence type="predicted"/>
<dbReference type="AlphaFoldDB" id="A0A851GIH5"/>
<feature type="compositionally biased region" description="Basic and acidic residues" evidence="1">
    <location>
        <begin position="59"/>
        <end position="71"/>
    </location>
</feature>
<gene>
    <name evidence="2" type="ORF">HW115_16960</name>
</gene>
<keyword evidence="3" id="KW-1185">Reference proteome</keyword>
<feature type="region of interest" description="Disordered" evidence="1">
    <location>
        <begin position="39"/>
        <end position="71"/>
    </location>
</feature>
<evidence type="ECO:0000313" key="3">
    <source>
        <dbReference type="Proteomes" id="UP000557872"/>
    </source>
</evidence>
<protein>
    <submittedName>
        <fullName evidence="2">Uncharacterized protein</fullName>
    </submittedName>
</protein>
<comment type="caution">
    <text evidence="2">The sequence shown here is derived from an EMBL/GenBank/DDBJ whole genome shotgun (WGS) entry which is preliminary data.</text>
</comment>
<sequence length="71" mass="8256">MLEKRERGRSPFKAKLRHYHRSAAPDLYDEKQKRWVEVSPTELSDTEMPKVSEIPNVSKRLDMAKDAGSDI</sequence>